<dbReference type="RefSeq" id="WP_373951068.1">
    <property type="nucleotide sequence ID" value="NZ_JBHDLN010000005.1"/>
</dbReference>
<dbReference type="EMBL" id="JBHDLN010000005">
    <property type="protein sequence ID" value="MFB0842862.1"/>
    <property type="molecule type" value="Genomic_DNA"/>
</dbReference>
<comment type="caution">
    <text evidence="1">The sequence shown here is derived from an EMBL/GenBank/DDBJ whole genome shotgun (WGS) entry which is preliminary data.</text>
</comment>
<reference evidence="1 2" key="1">
    <citation type="submission" date="2024-09" db="EMBL/GenBank/DDBJ databases">
        <authorList>
            <person name="Makale K.P.P."/>
            <person name="Makhzoum A."/>
            <person name="Rantong G."/>
            <person name="Rahube T.O."/>
        </authorList>
    </citation>
    <scope>NUCLEOTIDE SEQUENCE [LARGE SCALE GENOMIC DNA]</scope>
    <source>
        <strain evidence="1 2">KM_D13</strain>
    </source>
</reference>
<sequence length="217" mass="24777">MDYSTIINNFQLSLERNGMDFHEVKVAFREADLVDLNYLRDLYGTYSKSSLFYNEEDLKDLKKYVIPESVVDFYRVFEPHHIPLLSGGIGLMALESIKMENSSASPSMYLIKYGLLTIATTIGGHVICLDLNTTNHNQPRVVMAEQSFCSYNEDLDVVECVLVPDEIAENYADDEPIVLSYDLIKQCLPEIAASFHEFLEKLSSESYENIEDDFLII</sequence>
<keyword evidence="2" id="KW-1185">Reference proteome</keyword>
<gene>
    <name evidence="1" type="ORF">ACEU3E_11825</name>
</gene>
<accession>A0ABV4V0D7</accession>
<evidence type="ECO:0000313" key="1">
    <source>
        <dbReference type="EMBL" id="MFB0842862.1"/>
    </source>
</evidence>
<organism evidence="1 2">
    <name type="scientific">Paenibacillus oleatilyticus</name>
    <dbReference type="NCBI Taxonomy" id="2594886"/>
    <lineage>
        <taxon>Bacteria</taxon>
        <taxon>Bacillati</taxon>
        <taxon>Bacillota</taxon>
        <taxon>Bacilli</taxon>
        <taxon>Bacillales</taxon>
        <taxon>Paenibacillaceae</taxon>
        <taxon>Paenibacillus</taxon>
    </lineage>
</organism>
<evidence type="ECO:0000313" key="2">
    <source>
        <dbReference type="Proteomes" id="UP001575622"/>
    </source>
</evidence>
<protein>
    <recommendedName>
        <fullName evidence="3">SMI1/KNR4 family protein</fullName>
    </recommendedName>
</protein>
<name>A0ABV4V0D7_9BACL</name>
<dbReference type="Proteomes" id="UP001575622">
    <property type="component" value="Unassembled WGS sequence"/>
</dbReference>
<evidence type="ECO:0008006" key="3">
    <source>
        <dbReference type="Google" id="ProtNLM"/>
    </source>
</evidence>
<proteinExistence type="predicted"/>